<keyword evidence="2" id="KW-1185">Reference proteome</keyword>
<reference evidence="1" key="3">
    <citation type="submission" date="2025-09" db="UniProtKB">
        <authorList>
            <consortium name="Ensembl"/>
        </authorList>
    </citation>
    <scope>IDENTIFICATION</scope>
</reference>
<dbReference type="AlphaFoldDB" id="A0AAY4E5H0"/>
<reference evidence="1" key="2">
    <citation type="submission" date="2025-08" db="UniProtKB">
        <authorList>
            <consortium name="Ensembl"/>
        </authorList>
    </citation>
    <scope>IDENTIFICATION</scope>
</reference>
<dbReference type="Proteomes" id="UP000694580">
    <property type="component" value="Chromosome 8"/>
</dbReference>
<reference evidence="1 2" key="1">
    <citation type="submission" date="2020-06" db="EMBL/GenBank/DDBJ databases">
        <authorList>
            <consortium name="Wellcome Sanger Institute Data Sharing"/>
        </authorList>
    </citation>
    <scope>NUCLEOTIDE SEQUENCE [LARGE SCALE GENOMIC DNA]</scope>
</reference>
<proteinExistence type="predicted"/>
<accession>A0AAY4E5H0</accession>
<dbReference type="Ensembl" id="ENSDCDT00010063374.1">
    <property type="protein sequence ID" value="ENSDCDP00010052880.1"/>
    <property type="gene ID" value="ENSDCDG00010030819.1"/>
</dbReference>
<evidence type="ECO:0000313" key="2">
    <source>
        <dbReference type="Proteomes" id="UP000694580"/>
    </source>
</evidence>
<evidence type="ECO:0000313" key="1">
    <source>
        <dbReference type="Ensembl" id="ENSDCDP00010052880.1"/>
    </source>
</evidence>
<name>A0AAY4E5H0_9TELE</name>
<organism evidence="1 2">
    <name type="scientific">Denticeps clupeoides</name>
    <name type="common">denticle herring</name>
    <dbReference type="NCBI Taxonomy" id="299321"/>
    <lineage>
        <taxon>Eukaryota</taxon>
        <taxon>Metazoa</taxon>
        <taxon>Chordata</taxon>
        <taxon>Craniata</taxon>
        <taxon>Vertebrata</taxon>
        <taxon>Euteleostomi</taxon>
        <taxon>Actinopterygii</taxon>
        <taxon>Neopterygii</taxon>
        <taxon>Teleostei</taxon>
        <taxon>Clupei</taxon>
        <taxon>Clupeiformes</taxon>
        <taxon>Denticipitoidei</taxon>
        <taxon>Denticipitidae</taxon>
        <taxon>Denticeps</taxon>
    </lineage>
</organism>
<sequence length="77" mass="8713">MARSITLPLILGRYPINLCNECKSETEEPQPEASEESCFIFLPPSLFFPSISLFSCPHHSPRLLYTDEPSGQVFCFC</sequence>
<protein>
    <submittedName>
        <fullName evidence="1">Uncharacterized protein</fullName>
    </submittedName>
</protein>